<comment type="caution">
    <text evidence="2">The sequence shown here is derived from an EMBL/GenBank/DDBJ whole genome shotgun (WGS) entry which is preliminary data.</text>
</comment>
<gene>
    <name evidence="2" type="ORF">JL811_06315</name>
</gene>
<evidence type="ECO:0000313" key="2">
    <source>
        <dbReference type="EMBL" id="MBL4916833.1"/>
    </source>
</evidence>
<evidence type="ECO:0000256" key="1">
    <source>
        <dbReference type="SAM" id="SignalP"/>
    </source>
</evidence>
<dbReference type="EMBL" id="JAESVN010000002">
    <property type="protein sequence ID" value="MBL4916833.1"/>
    <property type="molecule type" value="Genomic_DNA"/>
</dbReference>
<dbReference type="RefSeq" id="WP_202687642.1">
    <property type="nucleotide sequence ID" value="NZ_JAESVN010000002.1"/>
</dbReference>
<proteinExistence type="predicted"/>
<protein>
    <submittedName>
        <fullName evidence="2">Uncharacterized protein</fullName>
    </submittedName>
</protein>
<organism evidence="2 3">
    <name type="scientific">Szabonella alba</name>
    <dbReference type="NCBI Taxonomy" id="2804194"/>
    <lineage>
        <taxon>Bacteria</taxon>
        <taxon>Pseudomonadati</taxon>
        <taxon>Pseudomonadota</taxon>
        <taxon>Alphaproteobacteria</taxon>
        <taxon>Rhodobacterales</taxon>
        <taxon>Paracoccaceae</taxon>
        <taxon>Szabonella</taxon>
    </lineage>
</organism>
<feature type="chain" id="PRO_5035480898" evidence="1">
    <location>
        <begin position="31"/>
        <end position="112"/>
    </location>
</feature>
<feature type="signal peptide" evidence="1">
    <location>
        <begin position="1"/>
        <end position="30"/>
    </location>
</feature>
<accession>A0A8K0Y079</accession>
<dbReference type="AlphaFoldDB" id="A0A8K0Y079"/>
<evidence type="ECO:0000313" key="3">
    <source>
        <dbReference type="Proteomes" id="UP000648908"/>
    </source>
</evidence>
<name>A0A8K0Y079_9RHOB</name>
<keyword evidence="3" id="KW-1185">Reference proteome</keyword>
<dbReference type="Proteomes" id="UP000648908">
    <property type="component" value="Unassembled WGS sequence"/>
</dbReference>
<sequence>MTTRPLQSLFATLFLTLVLALSGATPSADAFSGPAGQSASDARLQTAALAPVAHRLIAAALPDQSDDALPARRAVLPSQPGAGLFLPFIQSVPAALPGRGRPSARGPPVVAS</sequence>
<reference evidence="2" key="1">
    <citation type="submission" date="2021-01" db="EMBL/GenBank/DDBJ databases">
        <title>Tabrizicola alba sp. nov. a motile alkaliphilic bacterium isolated from a soda lake.</title>
        <authorList>
            <person name="Szuroczki S."/>
            <person name="Abbaszade G."/>
            <person name="Schumann P."/>
            <person name="Toth E."/>
        </authorList>
    </citation>
    <scope>NUCLEOTIDE SEQUENCE</scope>
    <source>
        <strain evidence="2">DMG-N-6</strain>
    </source>
</reference>
<keyword evidence="1" id="KW-0732">Signal</keyword>